<proteinExistence type="predicted"/>
<gene>
    <name evidence="1" type="ORF">ENT17_11335</name>
</gene>
<evidence type="ECO:0008006" key="2">
    <source>
        <dbReference type="Google" id="ProtNLM"/>
    </source>
</evidence>
<reference evidence="1" key="1">
    <citation type="journal article" date="2020" name="mSystems">
        <title>Genome- and Community-Level Interaction Insights into Carbon Utilization and Element Cycling Functions of Hydrothermarchaeota in Hydrothermal Sediment.</title>
        <authorList>
            <person name="Zhou Z."/>
            <person name="Liu Y."/>
            <person name="Xu W."/>
            <person name="Pan J."/>
            <person name="Luo Z.H."/>
            <person name="Li M."/>
        </authorList>
    </citation>
    <scope>NUCLEOTIDE SEQUENCE [LARGE SCALE GENOMIC DNA]</scope>
    <source>
        <strain evidence="1">SpSt-556</strain>
    </source>
</reference>
<dbReference type="InterPro" id="IPR019587">
    <property type="entry name" value="Polyketide_cyclase/dehydratase"/>
</dbReference>
<accession>A0A7C4Q2Y4</accession>
<organism evidence="1">
    <name type="scientific">Bellilinea caldifistulae</name>
    <dbReference type="NCBI Taxonomy" id="360411"/>
    <lineage>
        <taxon>Bacteria</taxon>
        <taxon>Bacillati</taxon>
        <taxon>Chloroflexota</taxon>
        <taxon>Anaerolineae</taxon>
        <taxon>Anaerolineales</taxon>
        <taxon>Anaerolineaceae</taxon>
        <taxon>Bellilinea</taxon>
    </lineage>
</organism>
<protein>
    <recommendedName>
        <fullName evidence="2">SRPBCC family protein</fullName>
    </recommendedName>
</protein>
<evidence type="ECO:0000313" key="1">
    <source>
        <dbReference type="EMBL" id="HGS88191.1"/>
    </source>
</evidence>
<name>A0A7C4Q2Y4_9CHLR</name>
<dbReference type="AlphaFoldDB" id="A0A7C4Q2Y4"/>
<dbReference type="Gene3D" id="3.30.530.20">
    <property type="match status" value="1"/>
</dbReference>
<dbReference type="EMBL" id="DSXR01000116">
    <property type="protein sequence ID" value="HGS88191.1"/>
    <property type="molecule type" value="Genomic_DNA"/>
</dbReference>
<dbReference type="SUPFAM" id="SSF55961">
    <property type="entry name" value="Bet v1-like"/>
    <property type="match status" value="1"/>
</dbReference>
<sequence length="143" mass="16316">MAKIEKSILIHAPVEKVFEFMAKPENLPRIWPSLQEVRNVQLLPNGGYCYDWTYKMAGIHIDGKAEWSEFVKNERILDKNESSIPSTFLWSFQPKEGGTQVTLNVEYIIPGTVTSKLAEPIIHKMNEHEASTVLANLKAWMEG</sequence>
<comment type="caution">
    <text evidence="1">The sequence shown here is derived from an EMBL/GenBank/DDBJ whole genome shotgun (WGS) entry which is preliminary data.</text>
</comment>
<dbReference type="InterPro" id="IPR023393">
    <property type="entry name" value="START-like_dom_sf"/>
</dbReference>
<dbReference type="Pfam" id="PF10604">
    <property type="entry name" value="Polyketide_cyc2"/>
    <property type="match status" value="1"/>
</dbReference>